<sequence>MRSANFIVDYPTNLSLFIDSNNAGIIEITINPMDHQNATSYALATA</sequence>
<reference evidence="1 2" key="1">
    <citation type="submission" date="2024-08" db="EMBL/GenBank/DDBJ databases">
        <title>Clostridium lapicellarii sp. nov., and Clostridium renhuaiense sp. nov., two species isolated from the mud in a fermentation cellar used for producing sauce-flavour Chinese liquors.</title>
        <authorList>
            <person name="Yang F."/>
            <person name="Wang H."/>
            <person name="Chen L.Q."/>
            <person name="Zhou N."/>
            <person name="Lu J.J."/>
            <person name="Pu X.X."/>
            <person name="Wan B."/>
            <person name="Wang L."/>
            <person name="Liu S.J."/>
        </authorList>
    </citation>
    <scope>NUCLEOTIDE SEQUENCE [LARGE SCALE GENOMIC DNA]</scope>
    <source>
        <strain evidence="1 2">MT-5</strain>
    </source>
</reference>
<dbReference type="Proteomes" id="UP001564657">
    <property type="component" value="Unassembled WGS sequence"/>
</dbReference>
<name>A0ABV4BRY4_9CLOT</name>
<dbReference type="EMBL" id="JBGEWD010000015">
    <property type="protein sequence ID" value="MEY8001263.1"/>
    <property type="molecule type" value="Genomic_DNA"/>
</dbReference>
<organism evidence="1 2">
    <name type="scientific">Clostridium moutaii</name>
    <dbReference type="NCBI Taxonomy" id="3240932"/>
    <lineage>
        <taxon>Bacteria</taxon>
        <taxon>Bacillati</taxon>
        <taxon>Bacillota</taxon>
        <taxon>Clostridia</taxon>
        <taxon>Eubacteriales</taxon>
        <taxon>Clostridiaceae</taxon>
        <taxon>Clostridium</taxon>
    </lineage>
</organism>
<dbReference type="RefSeq" id="WP_369705155.1">
    <property type="nucleotide sequence ID" value="NZ_JBGEWD010000015.1"/>
</dbReference>
<evidence type="ECO:0000313" key="1">
    <source>
        <dbReference type="EMBL" id="MEY8001263.1"/>
    </source>
</evidence>
<gene>
    <name evidence="1" type="ORF">AB8U03_13860</name>
</gene>
<keyword evidence="2" id="KW-1185">Reference proteome</keyword>
<proteinExistence type="predicted"/>
<comment type="caution">
    <text evidence="1">The sequence shown here is derived from an EMBL/GenBank/DDBJ whole genome shotgun (WGS) entry which is preliminary data.</text>
</comment>
<evidence type="ECO:0000313" key="2">
    <source>
        <dbReference type="Proteomes" id="UP001564657"/>
    </source>
</evidence>
<protein>
    <submittedName>
        <fullName evidence="1">Uncharacterized protein</fullName>
    </submittedName>
</protein>
<accession>A0ABV4BRY4</accession>